<organism evidence="2 3">
    <name type="scientific">Sulfurimonas sediminis</name>
    <dbReference type="NCBI Taxonomy" id="2590020"/>
    <lineage>
        <taxon>Bacteria</taxon>
        <taxon>Pseudomonadati</taxon>
        <taxon>Campylobacterota</taxon>
        <taxon>Epsilonproteobacteria</taxon>
        <taxon>Campylobacterales</taxon>
        <taxon>Sulfurimonadaceae</taxon>
        <taxon>Sulfurimonas</taxon>
    </lineage>
</organism>
<dbReference type="EMBL" id="CP041235">
    <property type="protein sequence ID" value="QOP43699.1"/>
    <property type="molecule type" value="Genomic_DNA"/>
</dbReference>
<dbReference type="InterPro" id="IPR025714">
    <property type="entry name" value="Methyltranfer_dom"/>
</dbReference>
<proteinExistence type="predicted"/>
<dbReference type="RefSeq" id="WP_193149885.1">
    <property type="nucleotide sequence ID" value="NZ_CP041235.1"/>
</dbReference>
<dbReference type="AlphaFoldDB" id="A0A7M1B1R2"/>
<dbReference type="Pfam" id="PF13847">
    <property type="entry name" value="Methyltransf_31"/>
    <property type="match status" value="1"/>
</dbReference>
<dbReference type="Gene3D" id="3.40.50.150">
    <property type="entry name" value="Vaccinia Virus protein VP39"/>
    <property type="match status" value="1"/>
</dbReference>
<keyword evidence="2" id="KW-0808">Transferase</keyword>
<name>A0A7M1B1R2_9BACT</name>
<dbReference type="CDD" id="cd02440">
    <property type="entry name" value="AdoMet_MTases"/>
    <property type="match status" value="1"/>
</dbReference>
<dbReference type="InterPro" id="IPR029063">
    <property type="entry name" value="SAM-dependent_MTases_sf"/>
</dbReference>
<protein>
    <submittedName>
        <fullName evidence="2">Methyltransferase domain-containing protein</fullName>
    </submittedName>
</protein>
<accession>A0A7M1B1R2</accession>
<dbReference type="SUPFAM" id="SSF53335">
    <property type="entry name" value="S-adenosyl-L-methionine-dependent methyltransferases"/>
    <property type="match status" value="1"/>
</dbReference>
<evidence type="ECO:0000313" key="3">
    <source>
        <dbReference type="Proteomes" id="UP000593719"/>
    </source>
</evidence>
<keyword evidence="2" id="KW-0489">Methyltransferase</keyword>
<sequence>MLTFTHQTMTQITKVLQNHINTMQAKEIISFQILNPDIATSLYNGTRITCNDQEYIYRGYKSWMDLAHLLRCRMLTPKIADEHTVIMRYEKLDEDSSFHKNITDKEEKYGENSIFGKIHKNEEASFIYSYSQALKNVHLNKRVRILNLGVNSGDEFEVITSLVDNFEALELVGIDYCESAIDAAKKKFKDFANISLHVADINSLNALDLGKFDLIISIGTLQSSNLAFNKVLMSIVQNQLKKEGAIILGFPNCRWVDGEMLYGARVKNYAFSEMGLLYKDVIFAKKYLQQKKFRVTVTGKDYIFVTATSIRKD</sequence>
<evidence type="ECO:0000313" key="2">
    <source>
        <dbReference type="EMBL" id="QOP43699.1"/>
    </source>
</evidence>
<evidence type="ECO:0000259" key="1">
    <source>
        <dbReference type="Pfam" id="PF13847"/>
    </source>
</evidence>
<feature type="domain" description="Methyltransferase" evidence="1">
    <location>
        <begin position="141"/>
        <end position="252"/>
    </location>
</feature>
<dbReference type="GO" id="GO:0008168">
    <property type="term" value="F:methyltransferase activity"/>
    <property type="evidence" value="ECO:0007669"/>
    <property type="project" value="UniProtKB-KW"/>
</dbReference>
<keyword evidence="3" id="KW-1185">Reference proteome</keyword>
<gene>
    <name evidence="2" type="ORF">FJR45_06935</name>
</gene>
<dbReference type="Proteomes" id="UP000593719">
    <property type="component" value="Chromosome"/>
</dbReference>
<dbReference type="KEGG" id="ssei:FJR45_06935"/>
<reference evidence="2 3" key="1">
    <citation type="submission" date="2019-06" db="EMBL/GenBank/DDBJ databases">
        <title>Sulfurimonas gotlandica sp. nov., a chemoautotrophic and psychrotolerant epsilonproteobacterium isolated from a pelagic redoxcline, and an emended description of the genus Sulfurimonas.</title>
        <authorList>
            <person name="Wang S."/>
            <person name="Jiang L."/>
            <person name="Shao Z."/>
        </authorList>
    </citation>
    <scope>NUCLEOTIDE SEQUENCE [LARGE SCALE GENOMIC DNA]</scope>
    <source>
        <strain evidence="2 3">S2-6</strain>
    </source>
</reference>
<dbReference type="GO" id="GO:0032259">
    <property type="term" value="P:methylation"/>
    <property type="evidence" value="ECO:0007669"/>
    <property type="project" value="UniProtKB-KW"/>
</dbReference>